<evidence type="ECO:0000313" key="3">
    <source>
        <dbReference type="EMBL" id="GMF33228.1"/>
    </source>
</evidence>
<keyword evidence="2" id="KW-0732">Signal</keyword>
<protein>
    <submittedName>
        <fullName evidence="3">Unnamed protein product</fullName>
    </submittedName>
</protein>
<accession>A0A9W6X7U4</accession>
<sequence length="147" mass="15903">MLVGAIALLVGYLMPSPIYALSSNAGELIMMATIVRMFREVHHDMQQGLQFGEFIDPEGAAARRQGPSSPSMRSMSMSLSKSVSRSKMAAEQPNGYMAVTTPKESELPPTFANRLRHGDEDGDAQPSASAAYLSVVVARERTNPLCQ</sequence>
<evidence type="ECO:0000313" key="4">
    <source>
        <dbReference type="Proteomes" id="UP001165083"/>
    </source>
</evidence>
<reference evidence="3" key="1">
    <citation type="submission" date="2023-04" db="EMBL/GenBank/DDBJ databases">
        <title>Phytophthora lilii NBRC 32176.</title>
        <authorList>
            <person name="Ichikawa N."/>
            <person name="Sato H."/>
            <person name="Tonouchi N."/>
        </authorList>
    </citation>
    <scope>NUCLEOTIDE SEQUENCE</scope>
    <source>
        <strain evidence="3">NBRC 32176</strain>
    </source>
</reference>
<evidence type="ECO:0000256" key="2">
    <source>
        <dbReference type="SAM" id="SignalP"/>
    </source>
</evidence>
<dbReference type="AlphaFoldDB" id="A0A9W6X7U4"/>
<dbReference type="Proteomes" id="UP001165083">
    <property type="component" value="Unassembled WGS sequence"/>
</dbReference>
<gene>
    <name evidence="3" type="ORF">Plil01_001417100</name>
</gene>
<proteinExistence type="predicted"/>
<dbReference type="EMBL" id="BSXW01001055">
    <property type="protein sequence ID" value="GMF33228.1"/>
    <property type="molecule type" value="Genomic_DNA"/>
</dbReference>
<dbReference type="OrthoDB" id="79116at2759"/>
<feature type="signal peptide" evidence="2">
    <location>
        <begin position="1"/>
        <end position="20"/>
    </location>
</feature>
<feature type="compositionally biased region" description="Low complexity" evidence="1">
    <location>
        <begin position="67"/>
        <end position="87"/>
    </location>
</feature>
<comment type="caution">
    <text evidence="3">The sequence shown here is derived from an EMBL/GenBank/DDBJ whole genome shotgun (WGS) entry which is preliminary data.</text>
</comment>
<feature type="region of interest" description="Disordered" evidence="1">
    <location>
        <begin position="58"/>
        <end position="129"/>
    </location>
</feature>
<keyword evidence="4" id="KW-1185">Reference proteome</keyword>
<name>A0A9W6X7U4_9STRA</name>
<evidence type="ECO:0000256" key="1">
    <source>
        <dbReference type="SAM" id="MobiDB-lite"/>
    </source>
</evidence>
<feature type="chain" id="PRO_5040833038" evidence="2">
    <location>
        <begin position="21"/>
        <end position="147"/>
    </location>
</feature>
<organism evidence="3 4">
    <name type="scientific">Phytophthora lilii</name>
    <dbReference type="NCBI Taxonomy" id="2077276"/>
    <lineage>
        <taxon>Eukaryota</taxon>
        <taxon>Sar</taxon>
        <taxon>Stramenopiles</taxon>
        <taxon>Oomycota</taxon>
        <taxon>Peronosporomycetes</taxon>
        <taxon>Peronosporales</taxon>
        <taxon>Peronosporaceae</taxon>
        <taxon>Phytophthora</taxon>
    </lineage>
</organism>